<dbReference type="Proteomes" id="UP000598360">
    <property type="component" value="Unassembled WGS sequence"/>
</dbReference>
<dbReference type="SUPFAM" id="SSF53335">
    <property type="entry name" value="S-adenosyl-L-methionine-dependent methyltransferases"/>
    <property type="match status" value="1"/>
</dbReference>
<dbReference type="GO" id="GO:0008168">
    <property type="term" value="F:methyltransferase activity"/>
    <property type="evidence" value="ECO:0007669"/>
    <property type="project" value="UniProtKB-KW"/>
</dbReference>
<evidence type="ECO:0000313" key="6">
    <source>
        <dbReference type="Proteomes" id="UP000598360"/>
    </source>
</evidence>
<dbReference type="CDD" id="cd02440">
    <property type="entry name" value="AdoMet_MTases"/>
    <property type="match status" value="1"/>
</dbReference>
<dbReference type="EMBL" id="JADEYC010000046">
    <property type="protein sequence ID" value="MBE9376571.1"/>
    <property type="molecule type" value="Genomic_DNA"/>
</dbReference>
<keyword evidence="6" id="KW-1185">Reference proteome</keyword>
<dbReference type="Gene3D" id="3.40.50.150">
    <property type="entry name" value="Vaccinia Virus protein VP39"/>
    <property type="match status" value="1"/>
</dbReference>
<comment type="caution">
    <text evidence="5">The sequence shown here is derived from an EMBL/GenBank/DDBJ whole genome shotgun (WGS) entry which is preliminary data.</text>
</comment>
<evidence type="ECO:0000256" key="1">
    <source>
        <dbReference type="ARBA" id="ARBA00022603"/>
    </source>
</evidence>
<dbReference type="GO" id="GO:0032259">
    <property type="term" value="P:methylation"/>
    <property type="evidence" value="ECO:0007669"/>
    <property type="project" value="UniProtKB-KW"/>
</dbReference>
<dbReference type="InterPro" id="IPR041698">
    <property type="entry name" value="Methyltransf_25"/>
</dbReference>
<dbReference type="PANTHER" id="PTHR43464:SF19">
    <property type="entry name" value="UBIQUINONE BIOSYNTHESIS O-METHYLTRANSFERASE, MITOCHONDRIAL"/>
    <property type="match status" value="1"/>
</dbReference>
<organism evidence="5 6">
    <name type="scientific">Saccharopolyspora montiporae</name>
    <dbReference type="NCBI Taxonomy" id="2781240"/>
    <lineage>
        <taxon>Bacteria</taxon>
        <taxon>Bacillati</taxon>
        <taxon>Actinomycetota</taxon>
        <taxon>Actinomycetes</taxon>
        <taxon>Pseudonocardiales</taxon>
        <taxon>Pseudonocardiaceae</taxon>
        <taxon>Saccharopolyspora</taxon>
    </lineage>
</organism>
<keyword evidence="2" id="KW-0808">Transferase</keyword>
<protein>
    <submittedName>
        <fullName evidence="5">Class I SAM-dependent methyltransferase</fullName>
    </submittedName>
</protein>
<name>A0A929BEH8_9PSEU</name>
<evidence type="ECO:0000259" key="4">
    <source>
        <dbReference type="Pfam" id="PF13649"/>
    </source>
</evidence>
<keyword evidence="1 5" id="KW-0489">Methyltransferase</keyword>
<evidence type="ECO:0000313" key="5">
    <source>
        <dbReference type="EMBL" id="MBE9376571.1"/>
    </source>
</evidence>
<dbReference type="InterPro" id="IPR029063">
    <property type="entry name" value="SAM-dependent_MTases_sf"/>
</dbReference>
<dbReference type="Pfam" id="PF13649">
    <property type="entry name" value="Methyltransf_25"/>
    <property type="match status" value="1"/>
</dbReference>
<sequence length="207" mass="21977">METSVDTAVFEDGYRKGDPPWVIGQPQPALVELERAGQVSGTVLDIGCGTGDNAVHLAALGYDVVGIDASPTALQRARATAAARGVEVRFEQADALDLSAQAVYDTVLDSALFHIFGTADQLRYTRSLHRAVRGRVHLLALADAEPQIGPRVSAAEIRAAFADGWQLTRLERAHYRGVARGDSAAAFGVAEGEIVDAPAWSATAVRR</sequence>
<evidence type="ECO:0000256" key="2">
    <source>
        <dbReference type="ARBA" id="ARBA00022679"/>
    </source>
</evidence>
<feature type="domain" description="Methyltransferase" evidence="4">
    <location>
        <begin position="43"/>
        <end position="133"/>
    </location>
</feature>
<dbReference type="AlphaFoldDB" id="A0A929BEH8"/>
<reference evidence="5" key="1">
    <citation type="submission" date="2020-10" db="EMBL/GenBank/DDBJ databases">
        <title>Diversity and distribution of actinomycetes associated with coral in the coast of Hainan.</title>
        <authorList>
            <person name="Li F."/>
        </authorList>
    </citation>
    <scope>NUCLEOTIDE SEQUENCE</scope>
    <source>
        <strain evidence="5">HNM0983</strain>
    </source>
</reference>
<accession>A0A929BEH8</accession>
<evidence type="ECO:0000256" key="3">
    <source>
        <dbReference type="ARBA" id="ARBA00022691"/>
    </source>
</evidence>
<dbReference type="RefSeq" id="WP_193930422.1">
    <property type="nucleotide sequence ID" value="NZ_JADEYC010000046.1"/>
</dbReference>
<gene>
    <name evidence="5" type="ORF">IQ251_19145</name>
</gene>
<proteinExistence type="predicted"/>
<keyword evidence="3" id="KW-0949">S-adenosyl-L-methionine</keyword>
<dbReference type="PANTHER" id="PTHR43464">
    <property type="entry name" value="METHYLTRANSFERASE"/>
    <property type="match status" value="1"/>
</dbReference>